<feature type="compositionally biased region" description="Polar residues" evidence="3">
    <location>
        <begin position="1"/>
        <end position="10"/>
    </location>
</feature>
<dbReference type="STRING" id="51028.A0A0N4V7V2"/>
<feature type="region of interest" description="Disordered" evidence="3">
    <location>
        <begin position="1"/>
        <end position="52"/>
    </location>
</feature>
<dbReference type="InterPro" id="IPR052254">
    <property type="entry name" value="CUL4-DDB1_E3_ligase_receptor"/>
</dbReference>
<evidence type="ECO:0000313" key="4">
    <source>
        <dbReference type="EMBL" id="VDD91237.1"/>
    </source>
</evidence>
<feature type="compositionally biased region" description="Basic and acidic residues" evidence="3">
    <location>
        <begin position="76"/>
        <end position="94"/>
    </location>
</feature>
<dbReference type="InterPro" id="IPR036322">
    <property type="entry name" value="WD40_repeat_dom_sf"/>
</dbReference>
<evidence type="ECO:0000313" key="5">
    <source>
        <dbReference type="Proteomes" id="UP000274131"/>
    </source>
</evidence>
<dbReference type="AlphaFoldDB" id="A0A0N4V7V2"/>
<dbReference type="PANTHER" id="PTHR44472:SF1">
    <property type="entry name" value="DDB1 AND CUL4 ASSOCIATED FACTOR 4"/>
    <property type="match status" value="1"/>
</dbReference>
<reference evidence="6" key="1">
    <citation type="submission" date="2017-02" db="UniProtKB">
        <authorList>
            <consortium name="WormBaseParasite"/>
        </authorList>
    </citation>
    <scope>IDENTIFICATION</scope>
</reference>
<dbReference type="InterPro" id="IPR015943">
    <property type="entry name" value="WD40/YVTN_repeat-like_dom_sf"/>
</dbReference>
<name>A0A0N4V7V2_ENTVE</name>
<keyword evidence="2" id="KW-0677">Repeat</keyword>
<dbReference type="EMBL" id="UXUI01008334">
    <property type="protein sequence ID" value="VDD91237.1"/>
    <property type="molecule type" value="Genomic_DNA"/>
</dbReference>
<dbReference type="OrthoDB" id="128867at2759"/>
<keyword evidence="1" id="KW-0853">WD repeat</keyword>
<reference evidence="4 5" key="2">
    <citation type="submission" date="2018-10" db="EMBL/GenBank/DDBJ databases">
        <authorList>
            <consortium name="Pathogen Informatics"/>
        </authorList>
    </citation>
    <scope>NUCLEOTIDE SEQUENCE [LARGE SCALE GENOMIC DNA]</scope>
</reference>
<dbReference type="PANTHER" id="PTHR44472">
    <property type="entry name" value="DDB1- AND CUL4-ASSOCIATED FACTOR 4-RELATED"/>
    <property type="match status" value="1"/>
</dbReference>
<dbReference type="SUPFAM" id="SSF50978">
    <property type="entry name" value="WD40 repeat-like"/>
    <property type="match status" value="1"/>
</dbReference>
<evidence type="ECO:0000313" key="6">
    <source>
        <dbReference type="WBParaSite" id="EVEC_0000637701-mRNA-1"/>
    </source>
</evidence>
<keyword evidence="5" id="KW-1185">Reference proteome</keyword>
<gene>
    <name evidence="4" type="ORF">EVEC_LOCUS5988</name>
</gene>
<feature type="region of interest" description="Disordered" evidence="3">
    <location>
        <begin position="67"/>
        <end position="98"/>
    </location>
</feature>
<dbReference type="GO" id="GO:0080008">
    <property type="term" value="C:Cul4-RING E3 ubiquitin ligase complex"/>
    <property type="evidence" value="ECO:0007669"/>
    <property type="project" value="TreeGrafter"/>
</dbReference>
<evidence type="ECO:0000256" key="2">
    <source>
        <dbReference type="ARBA" id="ARBA00022737"/>
    </source>
</evidence>
<sequence length="595" mass="67566">MNQNESCSKSRSARRGRWYNYRNRSSNQQQYSRYTGNNPQMTRKKNHRFPDSRQRNQFAQNVRHNMHSNHGFRANRNQENKEESCISREEHHQEPQSPVPLSLANLVVRGPSEEESDIPGFAYDSRTRKYYRVQEEASGSAIGYRSSDFQKIRKEKERLRVLKSIQGNATKTSIGYPLPQPLSSLLGRREMAFRSAFPCIDLKTSLAESALGNAECTPSYIREVVTNNVDNLVGCQFLDVSKDGKTLFGCWATNNGAYLGNERLASRFIALDVSCDTDVVRRIGLAKDGCKICCNEEEGNTYGLRFRATPNIIHALGPTFVDMVIAPYDSDVTCILYVTASSRYTRGKIATYCSAVVEPIPELCKAEGLKYLNSPVYNMKWTSQDEIWSCAWNSEKMRLGLGMEESTMIIDVLSEKNFRISSRKKNVLSQHFTQDGEILFMGLRGEDMVCSDLRLKSHHIVNTFEGSNSVGWIKLLQSHPYSLLTDNFAGELNLWDVRMGRKLMTFRGHKNSHYRLPCFVDDDERFVFAVGEDGVARGWSMRTGALLCALPSPRPVEQKSEYTRIVYSDRWGGRAGNSAVVLAVTGDIRVHELKF</sequence>
<feature type="compositionally biased region" description="Polar residues" evidence="3">
    <location>
        <begin position="22"/>
        <end position="41"/>
    </location>
</feature>
<organism evidence="6">
    <name type="scientific">Enterobius vermicularis</name>
    <name type="common">Human pinworm</name>
    <dbReference type="NCBI Taxonomy" id="51028"/>
    <lineage>
        <taxon>Eukaryota</taxon>
        <taxon>Metazoa</taxon>
        <taxon>Ecdysozoa</taxon>
        <taxon>Nematoda</taxon>
        <taxon>Chromadorea</taxon>
        <taxon>Rhabditida</taxon>
        <taxon>Spirurina</taxon>
        <taxon>Oxyuridomorpha</taxon>
        <taxon>Oxyuroidea</taxon>
        <taxon>Oxyuridae</taxon>
        <taxon>Enterobius</taxon>
    </lineage>
</organism>
<dbReference type="Gene3D" id="2.130.10.10">
    <property type="entry name" value="YVTN repeat-like/Quinoprotein amine dehydrogenase"/>
    <property type="match status" value="1"/>
</dbReference>
<dbReference type="WBParaSite" id="EVEC_0000637701-mRNA-1">
    <property type="protein sequence ID" value="EVEC_0000637701-mRNA-1"/>
    <property type="gene ID" value="EVEC_0000637701"/>
</dbReference>
<proteinExistence type="predicted"/>
<evidence type="ECO:0000256" key="1">
    <source>
        <dbReference type="ARBA" id="ARBA00022574"/>
    </source>
</evidence>
<dbReference type="Pfam" id="PF23761">
    <property type="entry name" value="Beta-prop_DCAF4"/>
    <property type="match status" value="1"/>
</dbReference>
<protein>
    <submittedName>
        <fullName evidence="6">WD_REPEATS_REGION domain-containing protein</fullName>
    </submittedName>
</protein>
<accession>A0A0N4V7V2</accession>
<dbReference type="Proteomes" id="UP000274131">
    <property type="component" value="Unassembled WGS sequence"/>
</dbReference>
<evidence type="ECO:0000256" key="3">
    <source>
        <dbReference type="SAM" id="MobiDB-lite"/>
    </source>
</evidence>